<proteinExistence type="predicted"/>
<dbReference type="EMBL" id="VEVO01000001">
    <property type="protein sequence ID" value="KAF0047625.1"/>
    <property type="molecule type" value="Genomic_DNA"/>
</dbReference>
<reference evidence="1 2" key="1">
    <citation type="submission" date="2019-06" db="EMBL/GenBank/DDBJ databases">
        <title>Draft genomes of female and male turbot (Scophthalmus maximus).</title>
        <authorList>
            <person name="Xu H."/>
            <person name="Xu X.-W."/>
            <person name="Shao C."/>
            <person name="Chen S."/>
        </authorList>
    </citation>
    <scope>NUCLEOTIDE SEQUENCE [LARGE SCALE GENOMIC DNA]</scope>
    <source>
        <strain evidence="1">Ysfricsl-2016a</strain>
        <tissue evidence="1">Blood</tissue>
    </source>
</reference>
<accession>A0A6A4TQT5</accession>
<protein>
    <submittedName>
        <fullName evidence="1">Uncharacterized protein</fullName>
    </submittedName>
</protein>
<dbReference type="Proteomes" id="UP000438429">
    <property type="component" value="Unassembled WGS sequence"/>
</dbReference>
<evidence type="ECO:0000313" key="1">
    <source>
        <dbReference type="EMBL" id="KAF0047625.1"/>
    </source>
</evidence>
<evidence type="ECO:0000313" key="2">
    <source>
        <dbReference type="Proteomes" id="UP000438429"/>
    </source>
</evidence>
<comment type="caution">
    <text evidence="1">The sequence shown here is derived from an EMBL/GenBank/DDBJ whole genome shotgun (WGS) entry which is preliminary data.</text>
</comment>
<gene>
    <name evidence="1" type="ORF">F2P81_001258</name>
</gene>
<organism evidence="1 2">
    <name type="scientific">Scophthalmus maximus</name>
    <name type="common">Turbot</name>
    <name type="synonym">Psetta maxima</name>
    <dbReference type="NCBI Taxonomy" id="52904"/>
    <lineage>
        <taxon>Eukaryota</taxon>
        <taxon>Metazoa</taxon>
        <taxon>Chordata</taxon>
        <taxon>Craniata</taxon>
        <taxon>Vertebrata</taxon>
        <taxon>Euteleostomi</taxon>
        <taxon>Actinopterygii</taxon>
        <taxon>Neopterygii</taxon>
        <taxon>Teleostei</taxon>
        <taxon>Neoteleostei</taxon>
        <taxon>Acanthomorphata</taxon>
        <taxon>Carangaria</taxon>
        <taxon>Pleuronectiformes</taxon>
        <taxon>Pleuronectoidei</taxon>
        <taxon>Scophthalmidae</taxon>
        <taxon>Scophthalmus</taxon>
    </lineage>
</organism>
<dbReference type="AlphaFoldDB" id="A0A6A4TQT5"/>
<sequence length="223" mass="25141">MSKLSSCDLWIQQTQNRTVASHLFMDSSVIFMDRDAERFMRAFPKEVNTFGAMMRQRAQIRCGSEEINIADFATAVVDIPNRTMPQLRLGRGCIVGWWQQRAVETWLRLISLSGPDWSVGIRTESLTSPVSYSEIKWEMCFSKYILNSCSLVMNGLGGVTVGGFGRKGPVSTVNFEVRPKVLLAQHGRYRLGDEVGEDNSPPPVFGRKHAVIFTLYDSRTSYS</sequence>
<name>A0A6A4TQT5_SCOMX</name>